<dbReference type="FunFam" id="3.10.20.90:FF:000205">
    <property type="entry name" value="2'-5'-oligoadenylate synthase-like protein 2"/>
    <property type="match status" value="1"/>
</dbReference>
<reference evidence="2" key="1">
    <citation type="submission" date="2025-08" db="UniProtKB">
        <authorList>
            <consortium name="Ensembl"/>
        </authorList>
    </citation>
    <scope>IDENTIFICATION</scope>
</reference>
<dbReference type="Proteomes" id="UP000694555">
    <property type="component" value="Unplaced"/>
</dbReference>
<dbReference type="Gene3D" id="3.10.20.90">
    <property type="entry name" value="Phosphatidylinositol 3-kinase Catalytic Subunit, Chain A, domain 1"/>
    <property type="match status" value="1"/>
</dbReference>
<dbReference type="InterPro" id="IPR029071">
    <property type="entry name" value="Ubiquitin-like_domsf"/>
</dbReference>
<dbReference type="InterPro" id="IPR050158">
    <property type="entry name" value="Ubiquitin_ubiquitin-like"/>
</dbReference>
<sequence>MEVFVKDDKNRTTTYTVKPTDTVRQLKEQIHSRQGPSAEQQRLTYGSRELEDWNTLAHYSIQPRSTIFMLLRLRGGSGPQHP</sequence>
<protein>
    <recommendedName>
        <fullName evidence="1">Ubiquitin-like domain-containing protein</fullName>
    </recommendedName>
</protein>
<evidence type="ECO:0000313" key="3">
    <source>
        <dbReference type="Proteomes" id="UP000694555"/>
    </source>
</evidence>
<dbReference type="SUPFAM" id="SSF54236">
    <property type="entry name" value="Ubiquitin-like"/>
    <property type="match status" value="1"/>
</dbReference>
<dbReference type="PANTHER" id="PTHR10666">
    <property type="entry name" value="UBIQUITIN"/>
    <property type="match status" value="1"/>
</dbReference>
<dbReference type="PROSITE" id="PS50053">
    <property type="entry name" value="UBIQUITIN_2"/>
    <property type="match status" value="1"/>
</dbReference>
<dbReference type="Ensembl" id="ENSBJAT00000009814.1">
    <property type="protein sequence ID" value="ENSBJAP00000009543.1"/>
    <property type="gene ID" value="ENSBJAG00000006540.1"/>
</dbReference>
<accession>A0A8C0AZQ0</accession>
<dbReference type="PRINTS" id="PR00348">
    <property type="entry name" value="UBIQUITIN"/>
</dbReference>
<name>A0A8C0AZQ0_9AVES</name>
<dbReference type="AlphaFoldDB" id="A0A8C0AZQ0"/>
<evidence type="ECO:0000259" key="1">
    <source>
        <dbReference type="PROSITE" id="PS50053"/>
    </source>
</evidence>
<evidence type="ECO:0000313" key="2">
    <source>
        <dbReference type="Ensembl" id="ENSBJAP00000009543.1"/>
    </source>
</evidence>
<dbReference type="InterPro" id="IPR000626">
    <property type="entry name" value="Ubiquitin-like_dom"/>
</dbReference>
<dbReference type="SMART" id="SM00213">
    <property type="entry name" value="UBQ"/>
    <property type="match status" value="1"/>
</dbReference>
<reference evidence="2" key="2">
    <citation type="submission" date="2025-09" db="UniProtKB">
        <authorList>
            <consortium name="Ensembl"/>
        </authorList>
    </citation>
    <scope>IDENTIFICATION</scope>
</reference>
<feature type="domain" description="Ubiquitin-like" evidence="1">
    <location>
        <begin position="1"/>
        <end position="76"/>
    </location>
</feature>
<keyword evidence="3" id="KW-1185">Reference proteome</keyword>
<organism evidence="2 3">
    <name type="scientific">Buteo japonicus</name>
    <dbReference type="NCBI Taxonomy" id="224669"/>
    <lineage>
        <taxon>Eukaryota</taxon>
        <taxon>Metazoa</taxon>
        <taxon>Chordata</taxon>
        <taxon>Craniata</taxon>
        <taxon>Vertebrata</taxon>
        <taxon>Euteleostomi</taxon>
        <taxon>Archelosauria</taxon>
        <taxon>Archosauria</taxon>
        <taxon>Dinosauria</taxon>
        <taxon>Saurischia</taxon>
        <taxon>Theropoda</taxon>
        <taxon>Coelurosauria</taxon>
        <taxon>Aves</taxon>
        <taxon>Neognathae</taxon>
        <taxon>Neoaves</taxon>
        <taxon>Telluraves</taxon>
        <taxon>Accipitrimorphae</taxon>
        <taxon>Accipitriformes</taxon>
        <taxon>Accipitridae</taxon>
        <taxon>Accipitrinae</taxon>
        <taxon>Buteo</taxon>
    </lineage>
</organism>
<dbReference type="InterPro" id="IPR019956">
    <property type="entry name" value="Ubiquitin_dom"/>
</dbReference>
<proteinExistence type="predicted"/>
<dbReference type="Pfam" id="PF00240">
    <property type="entry name" value="ubiquitin"/>
    <property type="match status" value="1"/>
</dbReference>